<evidence type="ECO:0000313" key="2">
    <source>
        <dbReference type="EMBL" id="KAG5526175.1"/>
    </source>
</evidence>
<evidence type="ECO:0000256" key="1">
    <source>
        <dbReference type="SAM" id="Phobius"/>
    </source>
</evidence>
<gene>
    <name evidence="2" type="ORF">RHGRI_032451</name>
</gene>
<feature type="transmembrane region" description="Helical" evidence="1">
    <location>
        <begin position="57"/>
        <end position="75"/>
    </location>
</feature>
<feature type="transmembrane region" description="Helical" evidence="1">
    <location>
        <begin position="23"/>
        <end position="45"/>
    </location>
</feature>
<proteinExistence type="predicted"/>
<name>A0AAV6IEC3_9ERIC</name>
<keyword evidence="3" id="KW-1185">Reference proteome</keyword>
<keyword evidence="1" id="KW-0472">Membrane</keyword>
<dbReference type="AlphaFoldDB" id="A0AAV6IEC3"/>
<dbReference type="Proteomes" id="UP000823749">
    <property type="component" value="Chromosome 11"/>
</dbReference>
<accession>A0AAV6IEC3</accession>
<sequence>MAPPQYAPPPPQPPRRDTGFLEALQLCVAVACLTIVAATPLYFVCSRLLNKIVTPKTCVIFPLCITILVVVMREII</sequence>
<evidence type="ECO:0000313" key="3">
    <source>
        <dbReference type="Proteomes" id="UP000823749"/>
    </source>
</evidence>
<keyword evidence="1" id="KW-0812">Transmembrane</keyword>
<organism evidence="2 3">
    <name type="scientific">Rhododendron griersonianum</name>
    <dbReference type="NCBI Taxonomy" id="479676"/>
    <lineage>
        <taxon>Eukaryota</taxon>
        <taxon>Viridiplantae</taxon>
        <taxon>Streptophyta</taxon>
        <taxon>Embryophyta</taxon>
        <taxon>Tracheophyta</taxon>
        <taxon>Spermatophyta</taxon>
        <taxon>Magnoliopsida</taxon>
        <taxon>eudicotyledons</taxon>
        <taxon>Gunneridae</taxon>
        <taxon>Pentapetalae</taxon>
        <taxon>asterids</taxon>
        <taxon>Ericales</taxon>
        <taxon>Ericaceae</taxon>
        <taxon>Ericoideae</taxon>
        <taxon>Rhodoreae</taxon>
        <taxon>Rhododendron</taxon>
    </lineage>
</organism>
<keyword evidence="1" id="KW-1133">Transmembrane helix</keyword>
<reference evidence="2" key="1">
    <citation type="submission" date="2020-08" db="EMBL/GenBank/DDBJ databases">
        <title>Plant Genome Project.</title>
        <authorList>
            <person name="Zhang R.-G."/>
        </authorList>
    </citation>
    <scope>NUCLEOTIDE SEQUENCE</scope>
    <source>
        <strain evidence="2">WSP0</strain>
        <tissue evidence="2">Leaf</tissue>
    </source>
</reference>
<dbReference type="EMBL" id="JACTNZ010000011">
    <property type="protein sequence ID" value="KAG5526175.1"/>
    <property type="molecule type" value="Genomic_DNA"/>
</dbReference>
<comment type="caution">
    <text evidence="2">The sequence shown here is derived from an EMBL/GenBank/DDBJ whole genome shotgun (WGS) entry which is preliminary data.</text>
</comment>
<protein>
    <submittedName>
        <fullName evidence="2">Uncharacterized protein</fullName>
    </submittedName>
</protein>